<dbReference type="AlphaFoldDB" id="A0A7R9QD57"/>
<organism evidence="1">
    <name type="scientific">Medioppia subpectinata</name>
    <dbReference type="NCBI Taxonomy" id="1979941"/>
    <lineage>
        <taxon>Eukaryota</taxon>
        <taxon>Metazoa</taxon>
        <taxon>Ecdysozoa</taxon>
        <taxon>Arthropoda</taxon>
        <taxon>Chelicerata</taxon>
        <taxon>Arachnida</taxon>
        <taxon>Acari</taxon>
        <taxon>Acariformes</taxon>
        <taxon>Sarcoptiformes</taxon>
        <taxon>Oribatida</taxon>
        <taxon>Brachypylina</taxon>
        <taxon>Oppioidea</taxon>
        <taxon>Oppiidae</taxon>
        <taxon>Medioppia</taxon>
    </lineage>
</organism>
<protein>
    <submittedName>
        <fullName evidence="1">Uncharacterized protein</fullName>
    </submittedName>
</protein>
<proteinExistence type="predicted"/>
<sequence length="87" mass="10128">MSKLPMKYSSSVHTIEYQKASHKNAMRSGVGVFYMLDTCVCNQHMGTLLAKTNLFNFEPNNHIIHTFVIIPEFVYQFYHSTYCIVLF</sequence>
<evidence type="ECO:0000313" key="1">
    <source>
        <dbReference type="EMBL" id="CAD7640370.1"/>
    </source>
</evidence>
<evidence type="ECO:0000313" key="2">
    <source>
        <dbReference type="Proteomes" id="UP000759131"/>
    </source>
</evidence>
<name>A0A7R9QD57_9ACAR</name>
<gene>
    <name evidence="1" type="ORF">OSB1V03_LOCUS18184</name>
</gene>
<keyword evidence="2" id="KW-1185">Reference proteome</keyword>
<reference evidence="1" key="1">
    <citation type="submission" date="2020-11" db="EMBL/GenBank/DDBJ databases">
        <authorList>
            <person name="Tran Van P."/>
        </authorList>
    </citation>
    <scope>NUCLEOTIDE SEQUENCE</scope>
</reference>
<dbReference type="Proteomes" id="UP000759131">
    <property type="component" value="Unassembled WGS sequence"/>
</dbReference>
<accession>A0A7R9QD57</accession>
<dbReference type="EMBL" id="CAJPIZ010023492">
    <property type="protein sequence ID" value="CAG2118232.1"/>
    <property type="molecule type" value="Genomic_DNA"/>
</dbReference>
<dbReference type="EMBL" id="OC878067">
    <property type="protein sequence ID" value="CAD7640370.1"/>
    <property type="molecule type" value="Genomic_DNA"/>
</dbReference>